<dbReference type="PANTHER" id="PTHR30055">
    <property type="entry name" value="HTH-TYPE TRANSCRIPTIONAL REGULATOR RUTR"/>
    <property type="match status" value="1"/>
</dbReference>
<feature type="domain" description="HTH tetR-type" evidence="6">
    <location>
        <begin position="37"/>
        <end position="97"/>
    </location>
</feature>
<dbReference type="InterPro" id="IPR023772">
    <property type="entry name" value="DNA-bd_HTH_TetR-type_CS"/>
</dbReference>
<evidence type="ECO:0000313" key="7">
    <source>
        <dbReference type="EMBL" id="AMK59497.1"/>
    </source>
</evidence>
<dbReference type="InterPro" id="IPR050109">
    <property type="entry name" value="HTH-type_TetR-like_transc_reg"/>
</dbReference>
<dbReference type="InterPro" id="IPR009057">
    <property type="entry name" value="Homeodomain-like_sf"/>
</dbReference>
<accession>A0A126SYV8</accession>
<dbReference type="InterPro" id="IPR025996">
    <property type="entry name" value="MT1864/Rv1816-like_C"/>
</dbReference>
<keyword evidence="3" id="KW-0804">Transcription</keyword>
<organism evidence="7">
    <name type="scientific">uncultured bacterium UPO68_UPO87</name>
    <dbReference type="NCBI Taxonomy" id="1776988"/>
    <lineage>
        <taxon>Bacteria</taxon>
        <taxon>environmental samples</taxon>
    </lineage>
</organism>
<reference evidence="7" key="1">
    <citation type="journal article" date="2016" name="Appl. Environ. Microbiol.">
        <title>Functional Metagenomics of a Biostimulated Petroleum-Contaminated Soil Reveals an Extraordinary Diversity of Extradiol Dioxygenases.</title>
        <authorList>
            <person name="Terron-Gonzalez L."/>
            <person name="Martin-Cabello G."/>
            <person name="Ferrer M."/>
            <person name="Santero E."/>
        </authorList>
    </citation>
    <scope>NUCLEOTIDE SEQUENCE</scope>
</reference>
<dbReference type="PANTHER" id="PTHR30055:SF234">
    <property type="entry name" value="HTH-TYPE TRANSCRIPTIONAL REGULATOR BETI"/>
    <property type="match status" value="1"/>
</dbReference>
<dbReference type="EMBL" id="KU144991">
    <property type="protein sequence ID" value="AMK59497.1"/>
    <property type="molecule type" value="Genomic_DNA"/>
</dbReference>
<dbReference type="GO" id="GO:0000976">
    <property type="term" value="F:transcription cis-regulatory region binding"/>
    <property type="evidence" value="ECO:0007669"/>
    <property type="project" value="TreeGrafter"/>
</dbReference>
<evidence type="ECO:0000256" key="1">
    <source>
        <dbReference type="ARBA" id="ARBA00023015"/>
    </source>
</evidence>
<keyword evidence="2 4" id="KW-0238">DNA-binding</keyword>
<evidence type="ECO:0000256" key="5">
    <source>
        <dbReference type="SAM" id="MobiDB-lite"/>
    </source>
</evidence>
<protein>
    <submittedName>
        <fullName evidence="7">TetR family transcriptional regulator</fullName>
    </submittedName>
</protein>
<name>A0A126SYV8_9BACT</name>
<dbReference type="GO" id="GO:0003700">
    <property type="term" value="F:DNA-binding transcription factor activity"/>
    <property type="evidence" value="ECO:0007669"/>
    <property type="project" value="TreeGrafter"/>
</dbReference>
<sequence length="257" mass="28226">MAPKDVKAVKRPSAKAKSLTKAPRKRAAAVRRRLAPEERRRQIVAAAKSLFLDDGIDHVSMRKIARKVGITQAAIYQHFENKEAILYVIIEDFFSDVIAAFEVAVSTEADPLRRLRRAMRTYVDFGLSRPEEYRLVFMTPMSGLVRAGVALPRTEEARLKPSKGSLAFGMLDARVTEVIGAGLARDLDADLVSEAIWAAGHGIVSLLITHEHFPWTDREALIDLQIDLLMEGLLPAGSPARGENRGGGSSCPFGGPR</sequence>
<dbReference type="AlphaFoldDB" id="A0A126SYV8"/>
<evidence type="ECO:0000256" key="2">
    <source>
        <dbReference type="ARBA" id="ARBA00023125"/>
    </source>
</evidence>
<dbReference type="Gene3D" id="1.10.357.10">
    <property type="entry name" value="Tetracycline Repressor, domain 2"/>
    <property type="match status" value="1"/>
</dbReference>
<dbReference type="InterPro" id="IPR036271">
    <property type="entry name" value="Tet_transcr_reg_TetR-rel_C_sf"/>
</dbReference>
<dbReference type="SUPFAM" id="SSF46689">
    <property type="entry name" value="Homeodomain-like"/>
    <property type="match status" value="1"/>
</dbReference>
<dbReference type="SUPFAM" id="SSF48498">
    <property type="entry name" value="Tetracyclin repressor-like, C-terminal domain"/>
    <property type="match status" value="1"/>
</dbReference>
<keyword evidence="1" id="KW-0805">Transcription regulation</keyword>
<feature type="DNA-binding region" description="H-T-H motif" evidence="4">
    <location>
        <begin position="60"/>
        <end position="79"/>
    </location>
</feature>
<dbReference type="InterPro" id="IPR001647">
    <property type="entry name" value="HTH_TetR"/>
</dbReference>
<proteinExistence type="predicted"/>
<dbReference type="Pfam" id="PF00440">
    <property type="entry name" value="TetR_N"/>
    <property type="match status" value="1"/>
</dbReference>
<dbReference type="Pfam" id="PF13305">
    <property type="entry name" value="TetR_C_33"/>
    <property type="match status" value="1"/>
</dbReference>
<dbReference type="PRINTS" id="PR00455">
    <property type="entry name" value="HTHTETR"/>
</dbReference>
<evidence type="ECO:0000256" key="3">
    <source>
        <dbReference type="ARBA" id="ARBA00023163"/>
    </source>
</evidence>
<evidence type="ECO:0000259" key="6">
    <source>
        <dbReference type="PROSITE" id="PS50977"/>
    </source>
</evidence>
<feature type="region of interest" description="Disordered" evidence="5">
    <location>
        <begin position="1"/>
        <end position="32"/>
    </location>
</feature>
<dbReference type="PROSITE" id="PS50977">
    <property type="entry name" value="HTH_TETR_2"/>
    <property type="match status" value="1"/>
</dbReference>
<feature type="compositionally biased region" description="Basic residues" evidence="5">
    <location>
        <begin position="22"/>
        <end position="32"/>
    </location>
</feature>
<evidence type="ECO:0000256" key="4">
    <source>
        <dbReference type="PROSITE-ProRule" id="PRU00335"/>
    </source>
</evidence>
<dbReference type="PROSITE" id="PS01081">
    <property type="entry name" value="HTH_TETR_1"/>
    <property type="match status" value="1"/>
</dbReference>